<comment type="caution">
    <text evidence="1">The sequence shown here is derived from an EMBL/GenBank/DDBJ whole genome shotgun (WGS) entry which is preliminary data.</text>
</comment>
<reference evidence="1 2" key="1">
    <citation type="submission" date="2019-11" db="EMBL/GenBank/DDBJ databases">
        <title>Whole genome sequence of Haloferax sp. MBLA0078.</title>
        <authorList>
            <person name="Seo M.-J."/>
            <person name="Cho E.-S."/>
        </authorList>
    </citation>
    <scope>NUCLEOTIDE SEQUENCE [LARGE SCALE GENOMIC DNA]</scope>
    <source>
        <strain evidence="1 2">MBLA0078</strain>
    </source>
</reference>
<keyword evidence="2" id="KW-1185">Reference proteome</keyword>
<dbReference type="EMBL" id="WKJQ01000001">
    <property type="protein sequence ID" value="MRW97017.1"/>
    <property type="molecule type" value="Genomic_DNA"/>
</dbReference>
<dbReference type="RefSeq" id="WP_151111949.1">
    <property type="nucleotide sequence ID" value="NZ_WKJQ01000001.1"/>
</dbReference>
<evidence type="ECO:0000313" key="2">
    <source>
        <dbReference type="Proteomes" id="UP000443423"/>
    </source>
</evidence>
<dbReference type="Proteomes" id="UP000443423">
    <property type="component" value="Unassembled WGS sequence"/>
</dbReference>
<sequence>MLRQNPLTDADIDFEPPATYREHLAILEELYADLHGASHPLIAAREPYSQTDISLGDLFPTAVINTHSEHEDWEGVTEAGPYNSSTVNNKYSVASMPQEALDELVTTETEFESAATLIDAAIDFHLAVDE</sequence>
<protein>
    <submittedName>
        <fullName evidence="1">Uncharacterized protein</fullName>
    </submittedName>
</protein>
<organism evidence="1 2">
    <name type="scientific">Haloferax marinum</name>
    <dbReference type="NCBI Taxonomy" id="2666143"/>
    <lineage>
        <taxon>Archaea</taxon>
        <taxon>Methanobacteriati</taxon>
        <taxon>Methanobacteriota</taxon>
        <taxon>Stenosarchaea group</taxon>
        <taxon>Halobacteria</taxon>
        <taxon>Halobacteriales</taxon>
        <taxon>Haloferacaceae</taxon>
        <taxon>Haloferax</taxon>
    </lineage>
</organism>
<proteinExistence type="predicted"/>
<name>A0A6A8G817_9EURY</name>
<dbReference type="AlphaFoldDB" id="A0A6A8G817"/>
<gene>
    <name evidence="1" type="ORF">GJR99_10600</name>
</gene>
<accession>A0A6A8G817</accession>
<evidence type="ECO:0000313" key="1">
    <source>
        <dbReference type="EMBL" id="MRW97017.1"/>
    </source>
</evidence>